<reference evidence="1" key="1">
    <citation type="submission" date="2023-10" db="EMBL/GenBank/DDBJ databases">
        <title>Amphibacter perezi, gen. nov., sp. nov. a novel taxa of the family Comamonadaceae, class Betaproteobacteria isolated from the skin microbiota of Pelophylax perezi from different populations.</title>
        <authorList>
            <person name="Costa S."/>
            <person name="Proenca D.N."/>
            <person name="Lopes I."/>
            <person name="Morais P.V."/>
        </authorList>
    </citation>
    <scope>NUCLEOTIDE SEQUENCE</scope>
    <source>
        <strain evidence="1">SL12-8</strain>
    </source>
</reference>
<organism evidence="1 2">
    <name type="scientific">Amphibiibacter pelophylacis</name>
    <dbReference type="NCBI Taxonomy" id="1799477"/>
    <lineage>
        <taxon>Bacteria</taxon>
        <taxon>Pseudomonadati</taxon>
        <taxon>Pseudomonadota</taxon>
        <taxon>Betaproteobacteria</taxon>
        <taxon>Burkholderiales</taxon>
        <taxon>Sphaerotilaceae</taxon>
        <taxon>Amphibiibacter</taxon>
    </lineage>
</organism>
<comment type="caution">
    <text evidence="1">The sequence shown here is derived from an EMBL/GenBank/DDBJ whole genome shotgun (WGS) entry which is preliminary data.</text>
</comment>
<proteinExistence type="predicted"/>
<name>A0ACC6P4R7_9BURK</name>
<keyword evidence="2" id="KW-1185">Reference proteome</keyword>
<sequence>MTAQTLPDPKARGAAPDAQDAVWMRLALDQARVAAQAGEVPVGAVLVRDGQMLGLGHNHPIGLHDPSAHAEMQALRAAARAAANYRLPGSTLYVTLEPCPMCAMALMHARVQRVVYGAREPKTGACGSVIDLFAWPQLNHHSQATQIADAGLQDDCVRVLREFFALRRAQRRDTLPTSLTGLPDQLPPAVP</sequence>
<gene>
    <name evidence="1" type="primary">tadA</name>
    <name evidence="1" type="ORF">RV045_12065</name>
</gene>
<dbReference type="EC" id="3.5.4.33" evidence="1"/>
<evidence type="ECO:0000313" key="1">
    <source>
        <dbReference type="EMBL" id="MEJ7139157.1"/>
    </source>
</evidence>
<dbReference type="EMBL" id="JAWDIE010000020">
    <property type="protein sequence ID" value="MEJ7139157.1"/>
    <property type="molecule type" value="Genomic_DNA"/>
</dbReference>
<evidence type="ECO:0000313" key="2">
    <source>
        <dbReference type="Proteomes" id="UP001364695"/>
    </source>
</evidence>
<accession>A0ACC6P4R7</accession>
<protein>
    <submittedName>
        <fullName evidence="1">tRNA adenosine(34) deaminase TadA</fullName>
        <ecNumber evidence="1">3.5.4.33</ecNumber>
    </submittedName>
</protein>
<keyword evidence="1" id="KW-0378">Hydrolase</keyword>
<dbReference type="Proteomes" id="UP001364695">
    <property type="component" value="Unassembled WGS sequence"/>
</dbReference>